<comment type="caution">
    <text evidence="1">The sequence shown here is derived from an EMBL/GenBank/DDBJ whole genome shotgun (WGS) entry which is preliminary data.</text>
</comment>
<accession>A0ABP0H0I2</accession>
<dbReference type="EMBL" id="CAWYQH010000152">
    <property type="protein sequence ID" value="CAK8695985.1"/>
    <property type="molecule type" value="Genomic_DNA"/>
</dbReference>
<reference evidence="1 2" key="1">
    <citation type="submission" date="2024-02" db="EMBL/GenBank/DDBJ databases">
        <authorList>
            <person name="Daric V."/>
            <person name="Darras S."/>
        </authorList>
    </citation>
    <scope>NUCLEOTIDE SEQUENCE [LARGE SCALE GENOMIC DNA]</scope>
</reference>
<evidence type="ECO:0000313" key="2">
    <source>
        <dbReference type="Proteomes" id="UP001642483"/>
    </source>
</evidence>
<evidence type="ECO:0000313" key="1">
    <source>
        <dbReference type="EMBL" id="CAK8695985.1"/>
    </source>
</evidence>
<dbReference type="Proteomes" id="UP001642483">
    <property type="component" value="Unassembled WGS sequence"/>
</dbReference>
<keyword evidence="2" id="KW-1185">Reference proteome</keyword>
<organism evidence="1 2">
    <name type="scientific">Clavelina lepadiformis</name>
    <name type="common">Light-bulb sea squirt</name>
    <name type="synonym">Ascidia lepadiformis</name>
    <dbReference type="NCBI Taxonomy" id="159417"/>
    <lineage>
        <taxon>Eukaryota</taxon>
        <taxon>Metazoa</taxon>
        <taxon>Chordata</taxon>
        <taxon>Tunicata</taxon>
        <taxon>Ascidiacea</taxon>
        <taxon>Aplousobranchia</taxon>
        <taxon>Clavelinidae</taxon>
        <taxon>Clavelina</taxon>
    </lineage>
</organism>
<protein>
    <submittedName>
        <fullName evidence="1">Uncharacterized protein</fullName>
    </submittedName>
</protein>
<sequence length="147" mass="16764">MIFKRRGSGLVDSEHVEDCTKFFFMVKELKWTILRCFKSMDISIDKDELEGFMHVDEENNEEYSQAILGDVNEVLETIQTENDDTDDEAGPSNDCAPVETASFFMALNNFTTKCLKLRISCCVLPYKIKQEVLTIISKALLNAFGEN</sequence>
<gene>
    <name evidence="1" type="ORF">CVLEPA_LOCUS29182</name>
</gene>
<name>A0ABP0H0I2_CLALP</name>
<proteinExistence type="predicted"/>